<dbReference type="InterPro" id="IPR027854">
    <property type="entry name" value="STMP1"/>
</dbReference>
<name>A0A833RLR8_9POAL</name>
<evidence type="ECO:0000313" key="2">
    <source>
        <dbReference type="Proteomes" id="UP000623129"/>
    </source>
</evidence>
<dbReference type="AlphaFoldDB" id="A0A833RLR8"/>
<evidence type="ECO:0000313" key="1">
    <source>
        <dbReference type="EMBL" id="KAF3341386.1"/>
    </source>
</evidence>
<comment type="caution">
    <text evidence="1">The sequence shown here is derived from an EMBL/GenBank/DDBJ whole genome shotgun (WGS) entry which is preliminary data.</text>
</comment>
<dbReference type="OrthoDB" id="2012160at2759"/>
<accession>A0A833RLR8</accession>
<dbReference type="PANTHER" id="PTHR33528">
    <property type="entry name" value="OS07G0239500 PROTEIN"/>
    <property type="match status" value="1"/>
</dbReference>
<dbReference type="EMBL" id="SWLB01000001">
    <property type="protein sequence ID" value="KAF3341386.1"/>
    <property type="molecule type" value="Genomic_DNA"/>
</dbReference>
<sequence>MICLVRRFFPFIVGTAFGIYVAQNYKVPNVRNVADSGIAMAKKYEEAHRKPAPTKKKIEEEED</sequence>
<gene>
    <name evidence="1" type="ORF">FCM35_KLT00024</name>
</gene>
<organism evidence="1 2">
    <name type="scientific">Carex littledalei</name>
    <dbReference type="NCBI Taxonomy" id="544730"/>
    <lineage>
        <taxon>Eukaryota</taxon>
        <taxon>Viridiplantae</taxon>
        <taxon>Streptophyta</taxon>
        <taxon>Embryophyta</taxon>
        <taxon>Tracheophyta</taxon>
        <taxon>Spermatophyta</taxon>
        <taxon>Magnoliopsida</taxon>
        <taxon>Liliopsida</taxon>
        <taxon>Poales</taxon>
        <taxon>Cyperaceae</taxon>
        <taxon>Cyperoideae</taxon>
        <taxon>Cariceae</taxon>
        <taxon>Carex</taxon>
        <taxon>Carex subgen. Euthyceras</taxon>
    </lineage>
</organism>
<dbReference type="Proteomes" id="UP000623129">
    <property type="component" value="Unassembled WGS sequence"/>
</dbReference>
<dbReference type="PANTHER" id="PTHR33528:SF15">
    <property type="entry name" value="OS08G0156000 PROTEIN"/>
    <property type="match status" value="1"/>
</dbReference>
<dbReference type="Pfam" id="PF15054">
    <property type="entry name" value="DUF4535"/>
    <property type="match status" value="1"/>
</dbReference>
<reference evidence="1" key="1">
    <citation type="submission" date="2020-01" db="EMBL/GenBank/DDBJ databases">
        <title>Genome sequence of Kobresia littledalei, the first chromosome-level genome in the family Cyperaceae.</title>
        <authorList>
            <person name="Qu G."/>
        </authorList>
    </citation>
    <scope>NUCLEOTIDE SEQUENCE</scope>
    <source>
        <strain evidence="1">C.B.Clarke</strain>
        <tissue evidence="1">Leaf</tissue>
    </source>
</reference>
<protein>
    <submittedName>
        <fullName evidence="1">Uncharacterized protein</fullName>
    </submittedName>
</protein>
<proteinExistence type="predicted"/>
<keyword evidence="2" id="KW-1185">Reference proteome</keyword>